<feature type="signal peptide" evidence="1">
    <location>
        <begin position="1"/>
        <end position="16"/>
    </location>
</feature>
<dbReference type="PRINTS" id="PR00837">
    <property type="entry name" value="V5TPXLIKE"/>
</dbReference>
<reference evidence="3 4" key="1">
    <citation type="submission" date="2018-10" db="EMBL/GenBank/DDBJ databases">
        <authorList>
            <consortium name="Pathogen Informatics"/>
        </authorList>
    </citation>
    <scope>NUCLEOTIDE SEQUENCE [LARGE SCALE GENOMIC DNA]</scope>
</reference>
<dbReference type="SUPFAM" id="SSF55797">
    <property type="entry name" value="PR-1-like"/>
    <property type="match status" value="1"/>
</dbReference>
<feature type="chain" id="PRO_5043132294" evidence="1">
    <location>
        <begin position="17"/>
        <end position="162"/>
    </location>
</feature>
<evidence type="ECO:0000313" key="3">
    <source>
        <dbReference type="EMBL" id="VDD82878.1"/>
    </source>
</evidence>
<dbReference type="EMBL" id="UXSR01005589">
    <property type="protein sequence ID" value="VDD82878.1"/>
    <property type="molecule type" value="Genomic_DNA"/>
</dbReference>
<protein>
    <submittedName>
        <fullName evidence="5">SCP domain-containing protein</fullName>
    </submittedName>
</protein>
<dbReference type="InterPro" id="IPR014044">
    <property type="entry name" value="CAP_dom"/>
</dbReference>
<accession>A0A0R3UMB4</accession>
<dbReference type="PANTHER" id="PTHR10334">
    <property type="entry name" value="CYSTEINE-RICH SECRETORY PROTEIN-RELATED"/>
    <property type="match status" value="1"/>
</dbReference>
<dbReference type="SMART" id="SM00198">
    <property type="entry name" value="SCP"/>
    <property type="match status" value="1"/>
</dbReference>
<gene>
    <name evidence="3" type="ORF">MCOS_LOCUS8881</name>
</gene>
<dbReference type="Pfam" id="PF00188">
    <property type="entry name" value="CAP"/>
    <property type="match status" value="1"/>
</dbReference>
<feature type="domain" description="SCP" evidence="2">
    <location>
        <begin position="22"/>
        <end position="161"/>
    </location>
</feature>
<sequence>MYKFVCLLVVISYAAAEAPSRAERDEILELHTKLRERVKPTARDMLKLVYCPMVERLAEKWVSQCTLEAPDASADPDYARVGLNYEKVVGKKPTLTKIVRRWIKERKNYVYANNTCTGNCDHYTRMVWGWTNLLGCAINRCDNLQTTPRKPVHLVACMYKAR</sequence>
<keyword evidence="4" id="KW-1185">Reference proteome</keyword>
<dbReference type="WBParaSite" id="MCU_007032-RA">
    <property type="protein sequence ID" value="MCU_007032-RA"/>
    <property type="gene ID" value="MCU_007032"/>
</dbReference>
<dbReference type="Gene3D" id="3.40.33.10">
    <property type="entry name" value="CAP"/>
    <property type="match status" value="1"/>
</dbReference>
<keyword evidence="1" id="KW-0732">Signal</keyword>
<evidence type="ECO:0000256" key="1">
    <source>
        <dbReference type="SAM" id="SignalP"/>
    </source>
</evidence>
<dbReference type="STRING" id="53468.A0A0R3UMB4"/>
<evidence type="ECO:0000259" key="2">
    <source>
        <dbReference type="SMART" id="SM00198"/>
    </source>
</evidence>
<dbReference type="AlphaFoldDB" id="A0A0R3UMB4"/>
<dbReference type="InterPro" id="IPR001283">
    <property type="entry name" value="CRISP-related"/>
</dbReference>
<dbReference type="OrthoDB" id="674273at2759"/>
<evidence type="ECO:0000313" key="4">
    <source>
        <dbReference type="Proteomes" id="UP000267029"/>
    </source>
</evidence>
<name>A0A0R3UMB4_MESCO</name>
<organism evidence="3 4">
    <name type="scientific">Mesocestoides corti</name>
    <name type="common">Flatworm</name>
    <dbReference type="NCBI Taxonomy" id="53468"/>
    <lineage>
        <taxon>Eukaryota</taxon>
        <taxon>Metazoa</taxon>
        <taxon>Spiralia</taxon>
        <taxon>Lophotrochozoa</taxon>
        <taxon>Platyhelminthes</taxon>
        <taxon>Cestoda</taxon>
        <taxon>Eucestoda</taxon>
        <taxon>Cyclophyllidea</taxon>
        <taxon>Mesocestoididae</taxon>
        <taxon>Mesocestoides</taxon>
    </lineage>
</organism>
<evidence type="ECO:0000313" key="5">
    <source>
        <dbReference type="WBParaSite" id="MCU_007032-RA"/>
    </source>
</evidence>
<dbReference type="Proteomes" id="UP000267029">
    <property type="component" value="Unassembled WGS sequence"/>
</dbReference>
<dbReference type="InterPro" id="IPR035940">
    <property type="entry name" value="CAP_sf"/>
</dbReference>
<reference evidence="5" key="2">
    <citation type="submission" date="2019-11" db="UniProtKB">
        <authorList>
            <consortium name="WormBaseParasite"/>
        </authorList>
    </citation>
    <scope>IDENTIFICATION</scope>
</reference>
<proteinExistence type="predicted"/>